<keyword evidence="2" id="KW-1185">Reference proteome</keyword>
<organism evidence="1 2">
    <name type="scientific">Araneus ventricosus</name>
    <name type="common">Orbweaver spider</name>
    <name type="synonym">Epeira ventricosa</name>
    <dbReference type="NCBI Taxonomy" id="182803"/>
    <lineage>
        <taxon>Eukaryota</taxon>
        <taxon>Metazoa</taxon>
        <taxon>Ecdysozoa</taxon>
        <taxon>Arthropoda</taxon>
        <taxon>Chelicerata</taxon>
        <taxon>Arachnida</taxon>
        <taxon>Araneae</taxon>
        <taxon>Araneomorphae</taxon>
        <taxon>Entelegynae</taxon>
        <taxon>Araneoidea</taxon>
        <taxon>Araneidae</taxon>
        <taxon>Araneus</taxon>
    </lineage>
</organism>
<sequence>MGRLKLALYKTPDISRDQSDRDRYVSILSDHLHPFMSIVHSNGFGQFQQDSATPHTSRVAIKWLQVHSIDFIHFYWPPKSPYMNIIEPIWVVLQCAVQKRSPPPRTPLDLSTALQDSWCELPP</sequence>
<name>A0A4Y2L1Y6_ARAVE</name>
<accession>A0A4Y2L1Y6</accession>
<evidence type="ECO:0008006" key="3">
    <source>
        <dbReference type="Google" id="ProtNLM"/>
    </source>
</evidence>
<dbReference type="AlphaFoldDB" id="A0A4Y2L1Y6"/>
<evidence type="ECO:0000313" key="2">
    <source>
        <dbReference type="Proteomes" id="UP000499080"/>
    </source>
</evidence>
<dbReference type="Proteomes" id="UP000499080">
    <property type="component" value="Unassembled WGS sequence"/>
</dbReference>
<proteinExistence type="predicted"/>
<evidence type="ECO:0000313" key="1">
    <source>
        <dbReference type="EMBL" id="GBN08290.1"/>
    </source>
</evidence>
<comment type="caution">
    <text evidence="1">The sequence shown here is derived from an EMBL/GenBank/DDBJ whole genome shotgun (WGS) entry which is preliminary data.</text>
</comment>
<reference evidence="1 2" key="1">
    <citation type="journal article" date="2019" name="Sci. Rep.">
        <title>Orb-weaving spider Araneus ventricosus genome elucidates the spidroin gene catalogue.</title>
        <authorList>
            <person name="Kono N."/>
            <person name="Nakamura H."/>
            <person name="Ohtoshi R."/>
            <person name="Moran D.A.P."/>
            <person name="Shinohara A."/>
            <person name="Yoshida Y."/>
            <person name="Fujiwara M."/>
            <person name="Mori M."/>
            <person name="Tomita M."/>
            <person name="Arakawa K."/>
        </authorList>
    </citation>
    <scope>NUCLEOTIDE SEQUENCE [LARGE SCALE GENOMIC DNA]</scope>
</reference>
<dbReference type="Gene3D" id="3.30.420.10">
    <property type="entry name" value="Ribonuclease H-like superfamily/Ribonuclease H"/>
    <property type="match status" value="1"/>
</dbReference>
<gene>
    <name evidence="1" type="ORF">AVEN_133788_1</name>
</gene>
<protein>
    <recommendedName>
        <fullName evidence="3">Tc1-like transposase DDE domain-containing protein</fullName>
    </recommendedName>
</protein>
<dbReference type="GO" id="GO:0003676">
    <property type="term" value="F:nucleic acid binding"/>
    <property type="evidence" value="ECO:0007669"/>
    <property type="project" value="InterPro"/>
</dbReference>
<dbReference type="InterPro" id="IPR036397">
    <property type="entry name" value="RNaseH_sf"/>
</dbReference>
<dbReference type="EMBL" id="BGPR01005250">
    <property type="protein sequence ID" value="GBN08290.1"/>
    <property type="molecule type" value="Genomic_DNA"/>
</dbReference>